<proteinExistence type="predicted"/>
<dbReference type="AlphaFoldDB" id="A0A096M4Q3"/>
<evidence type="ECO:0000256" key="5">
    <source>
        <dbReference type="ARBA" id="ARBA00023136"/>
    </source>
</evidence>
<accession>A0A096M4Q3</accession>
<dbReference type="SMART" id="SM00409">
    <property type="entry name" value="IG"/>
    <property type="match status" value="2"/>
</dbReference>
<dbReference type="InterPro" id="IPR007110">
    <property type="entry name" value="Ig-like_dom"/>
</dbReference>
<keyword evidence="8" id="KW-0393">Immunoglobulin domain</keyword>
<dbReference type="GO" id="GO:0016020">
    <property type="term" value="C:membrane"/>
    <property type="evidence" value="ECO:0007669"/>
    <property type="project" value="UniProtKB-SubCell"/>
</dbReference>
<dbReference type="InterPro" id="IPR047164">
    <property type="entry name" value="OX2G-like"/>
</dbReference>
<dbReference type="EMBL" id="AYCK01006138">
    <property type="status" value="NOT_ANNOTATED_CDS"/>
    <property type="molecule type" value="Genomic_DNA"/>
</dbReference>
<keyword evidence="4" id="KW-1133">Transmembrane helix</keyword>
<keyword evidence="6" id="KW-1015">Disulfide bond</keyword>
<keyword evidence="2" id="KW-0812">Transmembrane</keyword>
<dbReference type="InterPro" id="IPR003599">
    <property type="entry name" value="Ig_sub"/>
</dbReference>
<comment type="subcellular location">
    <subcellularLocation>
        <location evidence="1">Membrane</location>
        <topology evidence="1">Single-pass membrane protein</topology>
    </subcellularLocation>
</comment>
<evidence type="ECO:0000256" key="4">
    <source>
        <dbReference type="ARBA" id="ARBA00022989"/>
    </source>
</evidence>
<dbReference type="eggNOG" id="ENOG502RMN6">
    <property type="taxonomic scope" value="Eukaryota"/>
</dbReference>
<dbReference type="GO" id="GO:0098632">
    <property type="term" value="F:cell-cell adhesion mediator activity"/>
    <property type="evidence" value="ECO:0007669"/>
    <property type="project" value="InterPro"/>
</dbReference>
<feature type="domain" description="Ig-like" evidence="9">
    <location>
        <begin position="6"/>
        <end position="103"/>
    </location>
</feature>
<evidence type="ECO:0000256" key="2">
    <source>
        <dbReference type="ARBA" id="ARBA00022692"/>
    </source>
</evidence>
<protein>
    <submittedName>
        <fullName evidence="10">Zgc:113337</fullName>
    </submittedName>
</protein>
<dbReference type="InterPro" id="IPR036179">
    <property type="entry name" value="Ig-like_dom_sf"/>
</dbReference>
<dbReference type="PANTHER" id="PTHR46841">
    <property type="entry name" value="OX-2 MEMBRANE GLYCOPROTEIN"/>
    <property type="match status" value="1"/>
</dbReference>
<evidence type="ECO:0000313" key="11">
    <source>
        <dbReference type="Proteomes" id="UP000028760"/>
    </source>
</evidence>
<keyword evidence="3" id="KW-0732">Signal</keyword>
<organism evidence="10 11">
    <name type="scientific">Poecilia formosa</name>
    <name type="common">Amazon molly</name>
    <name type="synonym">Limia formosa</name>
    <dbReference type="NCBI Taxonomy" id="48698"/>
    <lineage>
        <taxon>Eukaryota</taxon>
        <taxon>Metazoa</taxon>
        <taxon>Chordata</taxon>
        <taxon>Craniata</taxon>
        <taxon>Vertebrata</taxon>
        <taxon>Euteleostomi</taxon>
        <taxon>Actinopterygii</taxon>
        <taxon>Neopterygii</taxon>
        <taxon>Teleostei</taxon>
        <taxon>Neoteleostei</taxon>
        <taxon>Acanthomorphata</taxon>
        <taxon>Ovalentaria</taxon>
        <taxon>Atherinomorphae</taxon>
        <taxon>Cyprinodontiformes</taxon>
        <taxon>Poeciliidae</taxon>
        <taxon>Poeciliinae</taxon>
        <taxon>Poecilia</taxon>
    </lineage>
</organism>
<reference evidence="10" key="3">
    <citation type="submission" date="2025-09" db="UniProtKB">
        <authorList>
            <consortium name="Ensembl"/>
        </authorList>
    </citation>
    <scope>IDENTIFICATION</scope>
</reference>
<dbReference type="Gene3D" id="2.60.40.10">
    <property type="entry name" value="Immunoglobulins"/>
    <property type="match status" value="2"/>
</dbReference>
<evidence type="ECO:0000256" key="7">
    <source>
        <dbReference type="ARBA" id="ARBA00023180"/>
    </source>
</evidence>
<dbReference type="SMART" id="SM00406">
    <property type="entry name" value="IGv"/>
    <property type="match status" value="2"/>
</dbReference>
<dbReference type="SMART" id="SM00408">
    <property type="entry name" value="IGc2"/>
    <property type="match status" value="2"/>
</dbReference>
<evidence type="ECO:0000256" key="1">
    <source>
        <dbReference type="ARBA" id="ARBA00004167"/>
    </source>
</evidence>
<keyword evidence="5" id="KW-0472">Membrane</keyword>
<dbReference type="SUPFAM" id="SSF48726">
    <property type="entry name" value="Immunoglobulin"/>
    <property type="match status" value="2"/>
</dbReference>
<dbReference type="Proteomes" id="UP000028760">
    <property type="component" value="Unassembled WGS sequence"/>
</dbReference>
<keyword evidence="11" id="KW-1185">Reference proteome</keyword>
<dbReference type="Pfam" id="PF07686">
    <property type="entry name" value="V-set"/>
    <property type="match status" value="2"/>
</dbReference>
<reference evidence="10" key="2">
    <citation type="submission" date="2025-08" db="UniProtKB">
        <authorList>
            <consortium name="Ensembl"/>
        </authorList>
    </citation>
    <scope>IDENTIFICATION</scope>
</reference>
<dbReference type="PANTHER" id="PTHR46841:SF9">
    <property type="entry name" value="OX-2 MEMBRANE GLYCOPROTEIN"/>
    <property type="match status" value="1"/>
</dbReference>
<dbReference type="InterPro" id="IPR013783">
    <property type="entry name" value="Ig-like_fold"/>
</dbReference>
<dbReference type="PROSITE" id="PS50835">
    <property type="entry name" value="IG_LIKE"/>
    <property type="match status" value="2"/>
</dbReference>
<evidence type="ECO:0000256" key="8">
    <source>
        <dbReference type="ARBA" id="ARBA00023319"/>
    </source>
</evidence>
<dbReference type="InterPro" id="IPR003598">
    <property type="entry name" value="Ig_sub2"/>
</dbReference>
<evidence type="ECO:0000313" key="10">
    <source>
        <dbReference type="Ensembl" id="ENSPFOP00000026394.1"/>
    </source>
</evidence>
<dbReference type="GeneTree" id="ENSGT00940000164706"/>
<feature type="domain" description="Ig-like" evidence="9">
    <location>
        <begin position="109"/>
        <end position="230"/>
    </location>
</feature>
<dbReference type="InterPro" id="IPR013106">
    <property type="entry name" value="Ig_V-set"/>
</dbReference>
<sequence length="278" mass="30848">KKKLLPLTICKILISGRVTAPARLKAPVDKPFTLTCTLSKDRGETLREVRWLDDKNQTLLSYQPGNRDSVSGQQHVELATSPKDSSAITIRRVGFRDEGCYTCIFELSPSGSKQGQTCLTVDAEVTSERNKTAVSGKKASLSCSFGLPEKVQQILWKHTPAQGESTEVASFAKRSDPMIEPAYQGRVWLSASLSDSQLTIQPVAIQDEGCYTCFYETHSEGTKSSVVCLSTYGKCLLFKFAFTRRHKRFNNATLGQNVCFPVFYQVPGIEKIIFAIKM</sequence>
<evidence type="ECO:0000256" key="6">
    <source>
        <dbReference type="ARBA" id="ARBA00023157"/>
    </source>
</evidence>
<dbReference type="Ensembl" id="ENSPFOT00000030587.1">
    <property type="protein sequence ID" value="ENSPFOP00000026394.1"/>
    <property type="gene ID" value="ENSPFOG00000022340.1"/>
</dbReference>
<keyword evidence="7" id="KW-0325">Glycoprotein</keyword>
<reference evidence="11" key="1">
    <citation type="submission" date="2013-10" db="EMBL/GenBank/DDBJ databases">
        <authorList>
            <person name="Schartl M."/>
            <person name="Warren W."/>
        </authorList>
    </citation>
    <scope>NUCLEOTIDE SEQUENCE [LARGE SCALE GENOMIC DNA]</scope>
    <source>
        <strain evidence="11">female</strain>
    </source>
</reference>
<evidence type="ECO:0000259" key="9">
    <source>
        <dbReference type="PROSITE" id="PS50835"/>
    </source>
</evidence>
<name>A0A096M4Q3_POEFO</name>
<evidence type="ECO:0000256" key="3">
    <source>
        <dbReference type="ARBA" id="ARBA00022729"/>
    </source>
</evidence>